<protein>
    <recommendedName>
        <fullName evidence="5">Fibronectin type-III domain-containing protein</fullName>
    </recommendedName>
</protein>
<evidence type="ECO:0000313" key="3">
    <source>
        <dbReference type="EMBL" id="AEI13181.1"/>
    </source>
</evidence>
<keyword evidence="2" id="KW-0732">Signal</keyword>
<feature type="chain" id="PRO_5003367067" description="Fibronectin type-III domain-containing protein" evidence="2">
    <location>
        <begin position="24"/>
        <end position="354"/>
    </location>
</feature>
<evidence type="ECO:0000313" key="4">
    <source>
        <dbReference type="Proteomes" id="UP000000485"/>
    </source>
</evidence>
<keyword evidence="4" id="KW-1185">Reference proteome</keyword>
<gene>
    <name evidence="3" type="ordered locus">Celgi_2682</name>
</gene>
<dbReference type="HOGENOM" id="CLU_782316_0_0_11"/>
<evidence type="ECO:0000256" key="2">
    <source>
        <dbReference type="SAM" id="SignalP"/>
    </source>
</evidence>
<dbReference type="AlphaFoldDB" id="F8A3Y9"/>
<reference evidence="4" key="1">
    <citation type="submission" date="2011-04" db="EMBL/GenBank/DDBJ databases">
        <title>Complete sequence of Cellvibrio gilvus ATCC 13127.</title>
        <authorList>
            <person name="Lucas S."/>
            <person name="Han J."/>
            <person name="Lapidus A."/>
            <person name="Cheng J.-F."/>
            <person name="Goodwin L."/>
            <person name="Pitluck S."/>
            <person name="Peters L."/>
            <person name="Munk A."/>
            <person name="Detter J.C."/>
            <person name="Han C."/>
            <person name="Tapia R."/>
            <person name="Land M."/>
            <person name="Hauser L."/>
            <person name="Kyrpides N."/>
            <person name="Ivanova N."/>
            <person name="Ovchinnikova G."/>
            <person name="Pagani I."/>
            <person name="Mead D."/>
            <person name="Brumm P."/>
            <person name="Woyke T."/>
        </authorList>
    </citation>
    <scope>NUCLEOTIDE SEQUENCE [LARGE SCALE GENOMIC DNA]</scope>
    <source>
        <strain evidence="4">ATCC 13127 / NRRL B-14078</strain>
    </source>
</reference>
<evidence type="ECO:0008006" key="5">
    <source>
        <dbReference type="Google" id="ProtNLM"/>
    </source>
</evidence>
<dbReference type="Proteomes" id="UP000000485">
    <property type="component" value="Chromosome"/>
</dbReference>
<proteinExistence type="predicted"/>
<dbReference type="KEGG" id="cga:Celgi_2682"/>
<organism evidence="3 4">
    <name type="scientific">Cellulomonas gilvus (strain ATCC 13127 / NRRL B-14078)</name>
    <name type="common">Cellvibrio gilvus</name>
    <dbReference type="NCBI Taxonomy" id="593907"/>
    <lineage>
        <taxon>Bacteria</taxon>
        <taxon>Bacillati</taxon>
        <taxon>Actinomycetota</taxon>
        <taxon>Actinomycetes</taxon>
        <taxon>Micrococcales</taxon>
        <taxon>Cellulomonadaceae</taxon>
        <taxon>Cellulomonas</taxon>
    </lineage>
</organism>
<sequence precursor="true">MMTSVAVAGLLLGGLAAVGPAAAAPPPADVAVDATSAVAQVKGVRVSVKTPRRVVITWNTTPGAVAYTVQVAAKTYTVTSAAKSLPGAVGTRVRVRAVAASGETGPWSTAVYVPPSRPKLTVARSATKKVTVSWGKVPGATRYEVHAGTMEVLTRALKVTVPADADTKIRVRAVGVHASKSAWCIRYRAPAPVTGVKVSASSSAYARVVWSTMPGVSQYEVDVAGTRSTTSKTNLAVLAFSGEAVKVRAKGPGGWGMWSAPVTKPLSDTEIAALREELADVREAIAQVQADISEYNANLAKLEYWLKVATEYNDTIRIAELEAEIEQVTADLNEAKADLADLQAREAEIVEAIG</sequence>
<accession>F8A3Y9</accession>
<name>F8A3Y9_CELGA</name>
<feature type="coiled-coil region" evidence="1">
    <location>
        <begin position="271"/>
        <end position="352"/>
    </location>
</feature>
<dbReference type="EMBL" id="CP002665">
    <property type="protein sequence ID" value="AEI13181.1"/>
    <property type="molecule type" value="Genomic_DNA"/>
</dbReference>
<evidence type="ECO:0000256" key="1">
    <source>
        <dbReference type="SAM" id="Coils"/>
    </source>
</evidence>
<feature type="signal peptide" evidence="2">
    <location>
        <begin position="1"/>
        <end position="23"/>
    </location>
</feature>
<keyword evidence="1" id="KW-0175">Coiled coil</keyword>